<feature type="compositionally biased region" description="Acidic residues" evidence="1">
    <location>
        <begin position="79"/>
        <end position="89"/>
    </location>
</feature>
<proteinExistence type="predicted"/>
<evidence type="ECO:0000313" key="4">
    <source>
        <dbReference type="Proteomes" id="UP000095725"/>
    </source>
</evidence>
<dbReference type="Proteomes" id="UP000491168">
    <property type="component" value="Unassembled WGS sequence"/>
</dbReference>
<dbReference type="RefSeq" id="WP_055256305.1">
    <property type="nucleotide sequence ID" value="NZ_CP081920.1"/>
</dbReference>
<accession>A0A174U3J8</accession>
<feature type="region of interest" description="Disordered" evidence="1">
    <location>
        <begin position="49"/>
        <end position="89"/>
    </location>
</feature>
<reference evidence="2 4" key="1">
    <citation type="submission" date="2015-09" db="EMBL/GenBank/DDBJ databases">
        <authorList>
            <consortium name="Pathogen Informatics"/>
        </authorList>
    </citation>
    <scope>NUCLEOTIDE SEQUENCE [LARGE SCALE GENOMIC DNA]</scope>
    <source>
        <strain evidence="2 4">2789STDY5834946</strain>
    </source>
</reference>
<evidence type="ECO:0000313" key="5">
    <source>
        <dbReference type="Proteomes" id="UP000491168"/>
    </source>
</evidence>
<protein>
    <submittedName>
        <fullName evidence="2">Uncharacterized protein</fullName>
    </submittedName>
</protein>
<name>A0A174U3J8_9BACE</name>
<gene>
    <name evidence="2" type="ORF">ERS852558_02050</name>
    <name evidence="3" type="ORF">F2Y35_21135</name>
</gene>
<dbReference type="EMBL" id="CZBL01000007">
    <property type="protein sequence ID" value="CUQ16903.1"/>
    <property type="molecule type" value="Genomic_DNA"/>
</dbReference>
<evidence type="ECO:0000256" key="1">
    <source>
        <dbReference type="SAM" id="MobiDB-lite"/>
    </source>
</evidence>
<dbReference type="EMBL" id="VVYF01000029">
    <property type="protein sequence ID" value="KAA5486360.1"/>
    <property type="molecule type" value="Genomic_DNA"/>
</dbReference>
<organism evidence="2 4">
    <name type="scientific">Bacteroides caccae</name>
    <dbReference type="NCBI Taxonomy" id="47678"/>
    <lineage>
        <taxon>Bacteria</taxon>
        <taxon>Pseudomonadati</taxon>
        <taxon>Bacteroidota</taxon>
        <taxon>Bacteroidia</taxon>
        <taxon>Bacteroidales</taxon>
        <taxon>Bacteroidaceae</taxon>
        <taxon>Bacteroides</taxon>
    </lineage>
</organism>
<reference evidence="3 5" key="2">
    <citation type="journal article" date="2019" name="Nat. Med.">
        <title>A library of human gut bacterial isolates paired with longitudinal multiomics data enables mechanistic microbiome research.</title>
        <authorList>
            <person name="Poyet M."/>
            <person name="Groussin M."/>
            <person name="Gibbons S.M."/>
            <person name="Avila-Pacheco J."/>
            <person name="Jiang X."/>
            <person name="Kearney S.M."/>
            <person name="Perrotta A.R."/>
            <person name="Berdy B."/>
            <person name="Zhao S."/>
            <person name="Lieberman T.D."/>
            <person name="Swanson P.K."/>
            <person name="Smith M."/>
            <person name="Roesemann S."/>
            <person name="Alexander J.E."/>
            <person name="Rich S.A."/>
            <person name="Livny J."/>
            <person name="Vlamakis H."/>
            <person name="Clish C."/>
            <person name="Bullock K."/>
            <person name="Deik A."/>
            <person name="Scott J."/>
            <person name="Pierce K.A."/>
            <person name="Xavier R.J."/>
            <person name="Alm E.J."/>
        </authorList>
    </citation>
    <scope>NUCLEOTIDE SEQUENCE [LARGE SCALE GENOMIC DNA]</scope>
    <source>
        <strain evidence="3 5">BIOML-A21</strain>
    </source>
</reference>
<dbReference type="Proteomes" id="UP000095725">
    <property type="component" value="Unassembled WGS sequence"/>
</dbReference>
<sequence length="89" mass="10270">MAKKEKVMVIVLEEFQDKFDHKTMYPTGTELEVDKERADDLVSRELAKIKKVETPKEPKETKEAETETAKTEAEKPEAEQEDDDKGTEK</sequence>
<evidence type="ECO:0000313" key="3">
    <source>
        <dbReference type="EMBL" id="KAA5486360.1"/>
    </source>
</evidence>
<evidence type="ECO:0000313" key="2">
    <source>
        <dbReference type="EMBL" id="CUQ16903.1"/>
    </source>
</evidence>
<dbReference type="AlphaFoldDB" id="A0A174U3J8"/>
<feature type="compositionally biased region" description="Basic and acidic residues" evidence="1">
    <location>
        <begin position="49"/>
        <end position="78"/>
    </location>
</feature>